<dbReference type="InterPro" id="IPR010380">
    <property type="entry name" value="DUF975"/>
</dbReference>
<dbReference type="RefSeq" id="WP_118769920.1">
    <property type="nucleotide sequence ID" value="NZ_JAJEPS010000006.1"/>
</dbReference>
<evidence type="ECO:0000313" key="3">
    <source>
        <dbReference type="Proteomes" id="UP001198220"/>
    </source>
</evidence>
<dbReference type="EMBL" id="JAJEPS010000006">
    <property type="protein sequence ID" value="MCC2126194.1"/>
    <property type="molecule type" value="Genomic_DNA"/>
</dbReference>
<dbReference type="PANTHER" id="PTHR40076:SF1">
    <property type="entry name" value="MEMBRANE PROTEIN"/>
    <property type="match status" value="1"/>
</dbReference>
<feature type="transmembrane region" description="Helical" evidence="1">
    <location>
        <begin position="62"/>
        <end position="89"/>
    </location>
</feature>
<keyword evidence="3" id="KW-1185">Reference proteome</keyword>
<feature type="transmembrane region" description="Helical" evidence="1">
    <location>
        <begin position="129"/>
        <end position="149"/>
    </location>
</feature>
<keyword evidence="1" id="KW-0472">Membrane</keyword>
<keyword evidence="1" id="KW-1133">Transmembrane helix</keyword>
<dbReference type="AlphaFoldDB" id="A0AAE3A7X9"/>
<protein>
    <submittedName>
        <fullName evidence="2">DUF975 family protein</fullName>
    </submittedName>
</protein>
<evidence type="ECO:0000256" key="1">
    <source>
        <dbReference type="SAM" id="Phobius"/>
    </source>
</evidence>
<proteinExistence type="predicted"/>
<gene>
    <name evidence="2" type="ORF">LKD36_08375</name>
</gene>
<feature type="transmembrane region" description="Helical" evidence="1">
    <location>
        <begin position="194"/>
        <end position="214"/>
    </location>
</feature>
<dbReference type="PANTHER" id="PTHR40076">
    <property type="entry name" value="MEMBRANE PROTEIN-RELATED"/>
    <property type="match status" value="1"/>
</dbReference>
<organism evidence="2 3">
    <name type="scientific">Hominiventricola filiformis</name>
    <dbReference type="NCBI Taxonomy" id="2885352"/>
    <lineage>
        <taxon>Bacteria</taxon>
        <taxon>Bacillati</taxon>
        <taxon>Bacillota</taxon>
        <taxon>Clostridia</taxon>
        <taxon>Lachnospirales</taxon>
        <taxon>Lachnospiraceae</taxon>
        <taxon>Hominiventricola</taxon>
    </lineage>
</organism>
<accession>A0AAE3A7X9</accession>
<name>A0AAE3A7X9_9FIRM</name>
<comment type="caution">
    <text evidence="2">The sequence shown here is derived from an EMBL/GenBank/DDBJ whole genome shotgun (WGS) entry which is preliminary data.</text>
</comment>
<dbReference type="Pfam" id="PF06161">
    <property type="entry name" value="DUF975"/>
    <property type="match status" value="1"/>
</dbReference>
<evidence type="ECO:0000313" key="2">
    <source>
        <dbReference type="EMBL" id="MCC2126194.1"/>
    </source>
</evidence>
<sequence length="232" mass="25712">MWTRTDLKRNAKSVLKKNYWKSVIVSLIFLFITGSGAASTGREASDELSNAKDAFAGMDGSTFLLIIGVVAGAILISMLIGLLLTIFLWNPLHVGCQKFFVNAVEDQEAGLGDVLYSFKNGYGHIGGIMFVRTVFICLWSVLLIIPGIVKMYEYMMVPFILAENPDMSRKEVFALSKKMMTGNKWKAFVLDLSFLGWSILGGITLGILNVLFVAPYQNLTKAELYQTLKDAQ</sequence>
<reference evidence="2 3" key="1">
    <citation type="submission" date="2021-10" db="EMBL/GenBank/DDBJ databases">
        <title>Anaerobic single-cell dispensing facilitates the cultivation of human gut bacteria.</title>
        <authorList>
            <person name="Afrizal A."/>
        </authorList>
    </citation>
    <scope>NUCLEOTIDE SEQUENCE [LARGE SCALE GENOMIC DNA]</scope>
    <source>
        <strain evidence="2 3">CLA-AA-H276</strain>
    </source>
</reference>
<dbReference type="Proteomes" id="UP001198220">
    <property type="component" value="Unassembled WGS sequence"/>
</dbReference>
<keyword evidence="1" id="KW-0812">Transmembrane</keyword>